<keyword evidence="1" id="KW-0812">Transmembrane</keyword>
<feature type="transmembrane region" description="Helical" evidence="1">
    <location>
        <begin position="78"/>
        <end position="99"/>
    </location>
</feature>
<dbReference type="VEuPathDB" id="FungiDB:M747DRAFT_361465"/>
<dbReference type="VEuPathDB" id="FungiDB:ATCC64974_6020"/>
<dbReference type="Proteomes" id="UP000197666">
    <property type="component" value="Unassembled WGS sequence"/>
</dbReference>
<evidence type="ECO:0000313" key="3">
    <source>
        <dbReference type="Proteomes" id="UP000197666"/>
    </source>
</evidence>
<dbReference type="EMBL" id="NKJJ02000005">
    <property type="protein sequence ID" value="TPR06526.1"/>
    <property type="molecule type" value="Genomic_DNA"/>
</dbReference>
<name>A0A3F3R460_ASPNG</name>
<evidence type="ECO:0000256" key="1">
    <source>
        <dbReference type="SAM" id="Phobius"/>
    </source>
</evidence>
<organism evidence="2 3">
    <name type="scientific">Aspergillus niger</name>
    <dbReference type="NCBI Taxonomy" id="5061"/>
    <lineage>
        <taxon>Eukaryota</taxon>
        <taxon>Fungi</taxon>
        <taxon>Dikarya</taxon>
        <taxon>Ascomycota</taxon>
        <taxon>Pezizomycotina</taxon>
        <taxon>Eurotiomycetes</taxon>
        <taxon>Eurotiomycetidae</taxon>
        <taxon>Eurotiales</taxon>
        <taxon>Aspergillaceae</taxon>
        <taxon>Aspergillus</taxon>
        <taxon>Aspergillus subgen. Circumdati</taxon>
    </lineage>
</organism>
<dbReference type="VEuPathDB" id="FungiDB:ASPNIDRAFT2_1079768"/>
<comment type="caution">
    <text evidence="2">The sequence shown here is derived from an EMBL/GenBank/DDBJ whole genome shotgun (WGS) entry which is preliminary data.</text>
</comment>
<protein>
    <submittedName>
        <fullName evidence="2">NADH(P)-binding family protein</fullName>
    </submittedName>
</protein>
<feature type="transmembrane region" description="Helical" evidence="1">
    <location>
        <begin position="53"/>
        <end position="72"/>
    </location>
</feature>
<accession>A0A3F3R460</accession>
<feature type="transmembrane region" description="Helical" evidence="1">
    <location>
        <begin position="16"/>
        <end position="37"/>
    </location>
</feature>
<evidence type="ECO:0000313" key="2">
    <source>
        <dbReference type="EMBL" id="TPR06526.1"/>
    </source>
</evidence>
<gene>
    <name evidence="2" type="ORF">CAN33_0023015</name>
</gene>
<proteinExistence type="predicted"/>
<dbReference type="AlphaFoldDB" id="A0A3F3R460"/>
<sequence length="214" mass="23759">MDNDVSHHWLQGREDTIAIVLGFLFLVTAGVRIVYLARKSIKVEASLQQQCKYFFLTTTVTFHFALLVFLFIDPATGLSAVVAICGFLTAIVLMILSMYEHIRSMAPSTLVPLYVIASLSLDVAQCRRLGSHGQQSVPYTITTMLVLNKVAVILIEALPKRGILLAAYRDCSPSDTAGPYSTLLLWWINPLLWKGFFTQFGVNNLYPLEVALSS</sequence>
<keyword evidence="1" id="KW-1133">Transmembrane helix</keyword>
<reference evidence="3" key="1">
    <citation type="submission" date="2018-10" db="EMBL/GenBank/DDBJ databases">
        <title>FDA dAtabase for Regulatory Grade micrObial Sequences (FDA-ARGOS): Supporting development and validation of Infectious Disease Dx tests.</title>
        <authorList>
            <person name="Kerrigan L."/>
            <person name="Tallon L."/>
            <person name="Sadzewicz L."/>
            <person name="Sengamalay N."/>
            <person name="Ott S."/>
            <person name="Godinez A."/>
            <person name="Nagaraj S."/>
            <person name="Vavikolanu K."/>
            <person name="Nadendla S."/>
            <person name="George J."/>
            <person name="Sichtig H."/>
        </authorList>
    </citation>
    <scope>NUCLEOTIDE SEQUENCE [LARGE SCALE GENOMIC DNA]</scope>
    <source>
        <strain evidence="3">FDAARGOS_311</strain>
    </source>
</reference>
<keyword evidence="1" id="KW-0472">Membrane</keyword>
<dbReference type="VEuPathDB" id="FungiDB:An09g00060"/>